<proteinExistence type="inferred from homology"/>
<feature type="domain" description="RagB/SusD" evidence="6">
    <location>
        <begin position="273"/>
        <end position="509"/>
    </location>
</feature>
<keyword evidence="4" id="KW-0472">Membrane</keyword>
<evidence type="ECO:0000256" key="2">
    <source>
        <dbReference type="ARBA" id="ARBA00006275"/>
    </source>
</evidence>
<reference evidence="8 9" key="1">
    <citation type="submission" date="2019-11" db="EMBL/GenBank/DDBJ databases">
        <authorList>
            <person name="Im W.T."/>
        </authorList>
    </citation>
    <scope>NUCLEOTIDE SEQUENCE [LARGE SCALE GENOMIC DNA]</scope>
    <source>
        <strain evidence="8 9">SB-02</strain>
    </source>
</reference>
<keyword evidence="3" id="KW-0732">Signal</keyword>
<keyword evidence="9" id="KW-1185">Reference proteome</keyword>
<accession>A0A6I6GRR5</accession>
<keyword evidence="5" id="KW-0998">Cell outer membrane</keyword>
<gene>
    <name evidence="8" type="ORF">GLV81_17390</name>
</gene>
<comment type="similarity">
    <text evidence="2">Belongs to the SusD family.</text>
</comment>
<dbReference type="AlphaFoldDB" id="A0A6I6GRR5"/>
<evidence type="ECO:0000256" key="4">
    <source>
        <dbReference type="ARBA" id="ARBA00023136"/>
    </source>
</evidence>
<dbReference type="Proteomes" id="UP000426027">
    <property type="component" value="Chromosome"/>
</dbReference>
<dbReference type="InterPro" id="IPR012944">
    <property type="entry name" value="SusD_RagB_dom"/>
</dbReference>
<evidence type="ECO:0000256" key="1">
    <source>
        <dbReference type="ARBA" id="ARBA00004442"/>
    </source>
</evidence>
<feature type="domain" description="SusD-like N-terminal" evidence="7">
    <location>
        <begin position="105"/>
        <end position="234"/>
    </location>
</feature>
<evidence type="ECO:0000259" key="7">
    <source>
        <dbReference type="Pfam" id="PF14322"/>
    </source>
</evidence>
<dbReference type="EMBL" id="CP046566">
    <property type="protein sequence ID" value="QGW29652.1"/>
    <property type="molecule type" value="Genomic_DNA"/>
</dbReference>
<dbReference type="PROSITE" id="PS51257">
    <property type="entry name" value="PROKAR_LIPOPROTEIN"/>
    <property type="match status" value="1"/>
</dbReference>
<dbReference type="GO" id="GO:0009279">
    <property type="term" value="C:cell outer membrane"/>
    <property type="evidence" value="ECO:0007669"/>
    <property type="project" value="UniProtKB-SubCell"/>
</dbReference>
<dbReference type="SUPFAM" id="SSF48452">
    <property type="entry name" value="TPR-like"/>
    <property type="match status" value="1"/>
</dbReference>
<name>A0A6I6GRR5_9BACT</name>
<protein>
    <submittedName>
        <fullName evidence="8">RagB/SusD family nutrient uptake outer membrane protein</fullName>
    </submittedName>
</protein>
<organism evidence="8 9">
    <name type="scientific">Phnomibacter ginsenosidimutans</name>
    <dbReference type="NCBI Taxonomy" id="2676868"/>
    <lineage>
        <taxon>Bacteria</taxon>
        <taxon>Pseudomonadati</taxon>
        <taxon>Bacteroidota</taxon>
        <taxon>Chitinophagia</taxon>
        <taxon>Chitinophagales</taxon>
        <taxon>Chitinophagaceae</taxon>
        <taxon>Phnomibacter</taxon>
    </lineage>
</organism>
<dbReference type="InterPro" id="IPR011990">
    <property type="entry name" value="TPR-like_helical_dom_sf"/>
</dbReference>
<dbReference type="Pfam" id="PF14322">
    <property type="entry name" value="SusD-like_3"/>
    <property type="match status" value="1"/>
</dbReference>
<evidence type="ECO:0000256" key="5">
    <source>
        <dbReference type="ARBA" id="ARBA00023237"/>
    </source>
</evidence>
<dbReference type="KEGG" id="fls:GLV81_17390"/>
<comment type="subcellular location">
    <subcellularLocation>
        <location evidence="1">Cell outer membrane</location>
    </subcellularLocation>
</comment>
<dbReference type="Gene3D" id="1.25.40.390">
    <property type="match status" value="1"/>
</dbReference>
<evidence type="ECO:0000256" key="3">
    <source>
        <dbReference type="ARBA" id="ARBA00022729"/>
    </source>
</evidence>
<evidence type="ECO:0000259" key="6">
    <source>
        <dbReference type="Pfam" id="PF07980"/>
    </source>
</evidence>
<dbReference type="Pfam" id="PF07980">
    <property type="entry name" value="SusD_RagB"/>
    <property type="match status" value="1"/>
</dbReference>
<sequence length="509" mass="56220">MPLKSFAMIQRIIKISTYLLMMAAILFGCSKKDLTIEPTIPLSTVDNYFQTEAQAIAGINSVYTPLSAIYNGAAWHIGDIMSDDTDLGGGGGGDGLETAELDNFTVTPFNPIINTLWAQSYYGILRANLVLEKVPAIPVMSETVRTRILGEARFLRALYYWHLVRVFGDVPLYTNVITAQESSVIARSPKQKVFDQIIADLKVAETALPVRYSGGDLGRATRGAAKGLLANVYLWLGDKPNAAAKAKEVIDAATYSLLTNYADNFNLDLENGPESVFEVQYRSGGGQWSDFGAGHKLNTFFAPRAQDIVQSSGYGWNVPTKDFADQYEKSGSSYSTITDKRRPGSMWVPGDKFGTYTQPAQLVGSPLGLNVRKYFVPIANTLGDNGGWTCALNVPIMRYSEILLIYAEAAGPALGKPFVDQVRARAGLAALPAGLTDAQYLAAIYKERRLEFAFEMHRWYDLLRHPDQNYFITVMRAHGKTNIQAKHRYMPIPQGERDKNPNLTQNEGY</sequence>
<evidence type="ECO:0000313" key="9">
    <source>
        <dbReference type="Proteomes" id="UP000426027"/>
    </source>
</evidence>
<evidence type="ECO:0000313" key="8">
    <source>
        <dbReference type="EMBL" id="QGW29652.1"/>
    </source>
</evidence>
<dbReference type="CDD" id="cd08977">
    <property type="entry name" value="SusD"/>
    <property type="match status" value="1"/>
</dbReference>
<dbReference type="InterPro" id="IPR033985">
    <property type="entry name" value="SusD-like_N"/>
</dbReference>